<dbReference type="Proteomes" id="UP001416858">
    <property type="component" value="Unassembled WGS sequence"/>
</dbReference>
<dbReference type="InterPro" id="IPR010331">
    <property type="entry name" value="ExoD"/>
</dbReference>
<name>A0ABP9VRS7_9BACT</name>
<dbReference type="PANTHER" id="PTHR41795:SF1">
    <property type="entry name" value="EXOPOLYSACCHARIDE SYNTHESIS PROTEIN"/>
    <property type="match status" value="1"/>
</dbReference>
<evidence type="ECO:0000256" key="2">
    <source>
        <dbReference type="SAM" id="Phobius"/>
    </source>
</evidence>
<reference evidence="3 4" key="1">
    <citation type="submission" date="2024-02" db="EMBL/GenBank/DDBJ databases">
        <title>Rhodopirellula caenicola NBRC 110016.</title>
        <authorList>
            <person name="Ichikawa N."/>
            <person name="Katano-Makiyama Y."/>
            <person name="Hidaka K."/>
        </authorList>
    </citation>
    <scope>NUCLEOTIDE SEQUENCE [LARGE SCALE GENOMIC DNA]</scope>
    <source>
        <strain evidence="3 4">NBRC 110016</strain>
    </source>
</reference>
<keyword evidence="4" id="KW-1185">Reference proteome</keyword>
<organism evidence="3 4">
    <name type="scientific">Novipirellula caenicola</name>
    <dbReference type="NCBI Taxonomy" id="1536901"/>
    <lineage>
        <taxon>Bacteria</taxon>
        <taxon>Pseudomonadati</taxon>
        <taxon>Planctomycetota</taxon>
        <taxon>Planctomycetia</taxon>
        <taxon>Pirellulales</taxon>
        <taxon>Pirellulaceae</taxon>
        <taxon>Novipirellula</taxon>
    </lineage>
</organism>
<dbReference type="Pfam" id="PF06055">
    <property type="entry name" value="ExoD"/>
    <property type="match status" value="1"/>
</dbReference>
<feature type="transmembrane region" description="Helical" evidence="2">
    <location>
        <begin position="168"/>
        <end position="190"/>
    </location>
</feature>
<feature type="transmembrane region" description="Helical" evidence="2">
    <location>
        <begin position="222"/>
        <end position="241"/>
    </location>
</feature>
<dbReference type="EMBL" id="BAABRO010000006">
    <property type="protein sequence ID" value="GAA5507825.1"/>
    <property type="molecule type" value="Genomic_DNA"/>
</dbReference>
<comment type="caution">
    <text evidence="3">The sequence shown here is derived from an EMBL/GenBank/DDBJ whole genome shotgun (WGS) entry which is preliminary data.</text>
</comment>
<feature type="region of interest" description="Disordered" evidence="1">
    <location>
        <begin position="26"/>
        <end position="54"/>
    </location>
</feature>
<evidence type="ECO:0008006" key="5">
    <source>
        <dbReference type="Google" id="ProtNLM"/>
    </source>
</evidence>
<proteinExistence type="predicted"/>
<sequence length="242" mass="26454">MLLARQLYVRYETFYGIPRMNSSSHIKGNAFSRDQSTGRDHADHRDQSQGEPHSIGETLQLLEEASEDREEISLGDALDAIGQHSFAPLLLLPGLIMALPGPADLPGVPVILGLLVIIVAVQMVLKREHLWIPGWMEKRRVRSETVKKMVRWGQRPASWIDRLTKKRFTALVDHAGYAAIAIACILIAAATPVLEFVPFSANIAGAAIVVFALALMARDGLLAGLAILLSLGVIAMIGYQFV</sequence>
<keyword evidence="2" id="KW-0472">Membrane</keyword>
<evidence type="ECO:0000313" key="4">
    <source>
        <dbReference type="Proteomes" id="UP001416858"/>
    </source>
</evidence>
<gene>
    <name evidence="3" type="ORF">Rcae01_03283</name>
</gene>
<feature type="transmembrane region" description="Helical" evidence="2">
    <location>
        <begin position="105"/>
        <end position="125"/>
    </location>
</feature>
<accession>A0ABP9VRS7</accession>
<keyword evidence="2" id="KW-0812">Transmembrane</keyword>
<dbReference type="PANTHER" id="PTHR41795">
    <property type="entry name" value="EXOPOLYSACCHARIDE SYNTHESIS PROTEIN"/>
    <property type="match status" value="1"/>
</dbReference>
<evidence type="ECO:0000256" key="1">
    <source>
        <dbReference type="SAM" id="MobiDB-lite"/>
    </source>
</evidence>
<protein>
    <recommendedName>
        <fullName evidence="5">Exopolysaccharide synthesis, ExoD</fullName>
    </recommendedName>
</protein>
<evidence type="ECO:0000313" key="3">
    <source>
        <dbReference type="EMBL" id="GAA5507825.1"/>
    </source>
</evidence>
<feature type="compositionally biased region" description="Basic and acidic residues" evidence="1">
    <location>
        <begin position="36"/>
        <end position="48"/>
    </location>
</feature>
<feature type="transmembrane region" description="Helical" evidence="2">
    <location>
        <begin position="196"/>
        <end position="215"/>
    </location>
</feature>
<keyword evidence="2" id="KW-1133">Transmembrane helix</keyword>